<keyword evidence="1 4" id="KW-0238">DNA-binding</keyword>
<dbReference type="AlphaFoldDB" id="A0A8H5D470"/>
<feature type="compositionally biased region" description="Polar residues" evidence="6">
    <location>
        <begin position="7"/>
        <end position="17"/>
    </location>
</feature>
<name>A0A8H5D470_9AGAR</name>
<feature type="compositionally biased region" description="Basic and acidic residues" evidence="6">
    <location>
        <begin position="131"/>
        <end position="141"/>
    </location>
</feature>
<dbReference type="EMBL" id="JAACJO010000011">
    <property type="protein sequence ID" value="KAF5352381.1"/>
    <property type="molecule type" value="Genomic_DNA"/>
</dbReference>
<evidence type="ECO:0000256" key="5">
    <source>
        <dbReference type="RuleBase" id="RU000682"/>
    </source>
</evidence>
<reference evidence="8 9" key="1">
    <citation type="journal article" date="2020" name="ISME J.">
        <title>Uncovering the hidden diversity of litter-decomposition mechanisms in mushroom-forming fungi.</title>
        <authorList>
            <person name="Floudas D."/>
            <person name="Bentzer J."/>
            <person name="Ahren D."/>
            <person name="Johansson T."/>
            <person name="Persson P."/>
            <person name="Tunlid A."/>
        </authorList>
    </citation>
    <scope>NUCLEOTIDE SEQUENCE [LARGE SCALE GENOMIC DNA]</scope>
    <source>
        <strain evidence="8 9">CBS 146.42</strain>
    </source>
</reference>
<dbReference type="CDD" id="cd00086">
    <property type="entry name" value="homeodomain"/>
    <property type="match status" value="1"/>
</dbReference>
<feature type="region of interest" description="Disordered" evidence="6">
    <location>
        <begin position="85"/>
        <end position="176"/>
    </location>
</feature>
<keyword evidence="3 4" id="KW-0539">Nucleus</keyword>
<dbReference type="SUPFAM" id="SSF46689">
    <property type="entry name" value="Homeodomain-like"/>
    <property type="match status" value="1"/>
</dbReference>
<dbReference type="Pfam" id="PF00046">
    <property type="entry name" value="Homeodomain"/>
    <property type="match status" value="1"/>
</dbReference>
<feature type="domain" description="Homeobox" evidence="7">
    <location>
        <begin position="31"/>
        <end position="91"/>
    </location>
</feature>
<comment type="caution">
    <text evidence="8">The sequence shown here is derived from an EMBL/GenBank/DDBJ whole genome shotgun (WGS) entry which is preliminary data.</text>
</comment>
<feature type="compositionally biased region" description="Low complexity" evidence="6">
    <location>
        <begin position="108"/>
        <end position="123"/>
    </location>
</feature>
<dbReference type="InterPro" id="IPR009057">
    <property type="entry name" value="Homeodomain-like_sf"/>
</dbReference>
<dbReference type="InterPro" id="IPR050460">
    <property type="entry name" value="Distal-less_Homeobox_TF"/>
</dbReference>
<dbReference type="Gene3D" id="1.10.10.60">
    <property type="entry name" value="Homeodomain-like"/>
    <property type="match status" value="1"/>
</dbReference>
<feature type="region of interest" description="Disordered" evidence="6">
    <location>
        <begin position="1"/>
        <end position="38"/>
    </location>
</feature>
<dbReference type="PROSITE" id="PS50071">
    <property type="entry name" value="HOMEOBOX_2"/>
    <property type="match status" value="1"/>
</dbReference>
<feature type="DNA-binding region" description="Homeobox" evidence="4">
    <location>
        <begin position="33"/>
        <end position="92"/>
    </location>
</feature>
<dbReference type="PANTHER" id="PTHR24327">
    <property type="entry name" value="HOMEOBOX PROTEIN"/>
    <property type="match status" value="1"/>
</dbReference>
<dbReference type="GO" id="GO:0000978">
    <property type="term" value="F:RNA polymerase II cis-regulatory region sequence-specific DNA binding"/>
    <property type="evidence" value="ECO:0007669"/>
    <property type="project" value="TreeGrafter"/>
</dbReference>
<evidence type="ECO:0000313" key="8">
    <source>
        <dbReference type="EMBL" id="KAF5352381.1"/>
    </source>
</evidence>
<evidence type="ECO:0000259" key="7">
    <source>
        <dbReference type="PROSITE" id="PS50071"/>
    </source>
</evidence>
<evidence type="ECO:0000256" key="3">
    <source>
        <dbReference type="ARBA" id="ARBA00023242"/>
    </source>
</evidence>
<comment type="subcellular location">
    <subcellularLocation>
        <location evidence="4 5">Nucleus</location>
    </subcellularLocation>
</comment>
<feature type="region of interest" description="Disordered" evidence="6">
    <location>
        <begin position="202"/>
        <end position="228"/>
    </location>
</feature>
<sequence>MDHHYTHNSFTPALSRNPSEEAVCLSNVNPTTSRRTRKRFTNVQLMMLENLFHQNSHPSREDREAVAKAGGMEIKSVTIWFQNKRQTERKSAASNHSSFNTPPLTHQPTSRRTTSPPFTNRSSAPTSSRPSLDRVASRSELRAPVPRTPSKRLDPNATLWDNMPSSPITDPNSPPAREYVEFGKKRRTLEWACAAARLAEKDGTRPPGVESTVVSRLNSRARTRERQPSKLDLEITDDEEDEIITPPGTWSEHDSRWTPDPRGDGAIIAYSSSRGHESLKKHIDDDDEIMKAALALCGLQNRRIL</sequence>
<accession>A0A8H5D470</accession>
<protein>
    <recommendedName>
        <fullName evidence="7">Homeobox domain-containing protein</fullName>
    </recommendedName>
</protein>
<dbReference type="OrthoDB" id="6159439at2759"/>
<evidence type="ECO:0000256" key="1">
    <source>
        <dbReference type="ARBA" id="ARBA00023125"/>
    </source>
</evidence>
<feature type="compositionally biased region" description="Polar residues" evidence="6">
    <location>
        <begin position="92"/>
        <end position="107"/>
    </location>
</feature>
<dbReference type="PANTHER" id="PTHR24327:SF41">
    <property type="entry name" value="BRAIN-SPECIFIC HOMEOBOX PROTEIN"/>
    <property type="match status" value="1"/>
</dbReference>
<dbReference type="InterPro" id="IPR001356">
    <property type="entry name" value="HD"/>
</dbReference>
<keyword evidence="2 4" id="KW-0371">Homeobox</keyword>
<proteinExistence type="predicted"/>
<gene>
    <name evidence="8" type="ORF">D9756_006146</name>
</gene>
<evidence type="ECO:0000313" key="9">
    <source>
        <dbReference type="Proteomes" id="UP000559027"/>
    </source>
</evidence>
<evidence type="ECO:0000256" key="4">
    <source>
        <dbReference type="PROSITE-ProRule" id="PRU00108"/>
    </source>
</evidence>
<evidence type="ECO:0000256" key="6">
    <source>
        <dbReference type="SAM" id="MobiDB-lite"/>
    </source>
</evidence>
<dbReference type="GO" id="GO:0005634">
    <property type="term" value="C:nucleus"/>
    <property type="evidence" value="ECO:0007669"/>
    <property type="project" value="UniProtKB-SubCell"/>
</dbReference>
<dbReference type="GO" id="GO:0000981">
    <property type="term" value="F:DNA-binding transcription factor activity, RNA polymerase II-specific"/>
    <property type="evidence" value="ECO:0007669"/>
    <property type="project" value="TreeGrafter"/>
</dbReference>
<dbReference type="Proteomes" id="UP000559027">
    <property type="component" value="Unassembled WGS sequence"/>
</dbReference>
<organism evidence="8 9">
    <name type="scientific">Leucocoprinus leucothites</name>
    <dbReference type="NCBI Taxonomy" id="201217"/>
    <lineage>
        <taxon>Eukaryota</taxon>
        <taxon>Fungi</taxon>
        <taxon>Dikarya</taxon>
        <taxon>Basidiomycota</taxon>
        <taxon>Agaricomycotina</taxon>
        <taxon>Agaricomycetes</taxon>
        <taxon>Agaricomycetidae</taxon>
        <taxon>Agaricales</taxon>
        <taxon>Agaricineae</taxon>
        <taxon>Agaricaceae</taxon>
        <taxon>Leucocoprinus</taxon>
    </lineage>
</organism>
<keyword evidence="9" id="KW-1185">Reference proteome</keyword>
<dbReference type="SMART" id="SM00389">
    <property type="entry name" value="HOX"/>
    <property type="match status" value="1"/>
</dbReference>
<evidence type="ECO:0000256" key="2">
    <source>
        <dbReference type="ARBA" id="ARBA00023155"/>
    </source>
</evidence>